<dbReference type="InterPro" id="IPR000792">
    <property type="entry name" value="Tscrpt_reg_LuxR_C"/>
</dbReference>
<accession>A0ABT2WUL3</accession>
<dbReference type="SUPFAM" id="SSF46894">
    <property type="entry name" value="C-terminal effector domain of the bipartite response regulators"/>
    <property type="match status" value="1"/>
</dbReference>
<keyword evidence="1" id="KW-0472">Membrane</keyword>
<gene>
    <name evidence="3" type="ORF">OEZ49_17585</name>
</gene>
<evidence type="ECO:0000313" key="3">
    <source>
        <dbReference type="EMBL" id="MCU9839589.1"/>
    </source>
</evidence>
<protein>
    <submittedName>
        <fullName evidence="3">Helix-turn-helix transcriptional regulator</fullName>
    </submittedName>
</protein>
<dbReference type="RefSeq" id="WP_239059699.1">
    <property type="nucleotide sequence ID" value="NZ_JAOVQN010000020.1"/>
</dbReference>
<name>A0ABT2WUL3_9RHOB</name>
<proteinExistence type="predicted"/>
<feature type="domain" description="HTH luxR-type" evidence="2">
    <location>
        <begin position="107"/>
        <end position="164"/>
    </location>
</feature>
<feature type="transmembrane region" description="Helical" evidence="1">
    <location>
        <begin position="54"/>
        <end position="74"/>
    </location>
</feature>
<dbReference type="SMART" id="SM00421">
    <property type="entry name" value="HTH_LUXR"/>
    <property type="match status" value="1"/>
</dbReference>
<feature type="transmembrane region" description="Helical" evidence="1">
    <location>
        <begin position="21"/>
        <end position="42"/>
    </location>
</feature>
<dbReference type="InterPro" id="IPR036388">
    <property type="entry name" value="WH-like_DNA-bd_sf"/>
</dbReference>
<reference evidence="3 4" key="1">
    <citation type="submission" date="2022-10" db="EMBL/GenBank/DDBJ databases">
        <title>Ruegeria sp. nov., isolated from ocean surface water.</title>
        <authorList>
            <person name="He W."/>
            <person name="Wang L."/>
            <person name="Zhang D.-F."/>
        </authorList>
    </citation>
    <scope>NUCLEOTIDE SEQUENCE [LARGE SCALE GENOMIC DNA]</scope>
    <source>
        <strain evidence="3 4">WL0004</strain>
    </source>
</reference>
<comment type="caution">
    <text evidence="3">The sequence shown here is derived from an EMBL/GenBank/DDBJ whole genome shotgun (WGS) entry which is preliminary data.</text>
</comment>
<keyword evidence="4" id="KW-1185">Reference proteome</keyword>
<dbReference type="EMBL" id="JAOVQN010000020">
    <property type="protein sequence ID" value="MCU9839589.1"/>
    <property type="molecule type" value="Genomic_DNA"/>
</dbReference>
<evidence type="ECO:0000256" key="1">
    <source>
        <dbReference type="SAM" id="Phobius"/>
    </source>
</evidence>
<dbReference type="InterPro" id="IPR016032">
    <property type="entry name" value="Sig_transdc_resp-reg_C-effctor"/>
</dbReference>
<sequence>MIFAVGKLLRPGGADERRAAVLAWMTTIQALCALFFIGDVAFDLYAGDGQALGHLWMESFVAVVLLLGLGVLIVELRQLLLRMDRVTAGLMAARGEMAEVIEAFFSTWGLTPAERDVALMILKGLDNDSIATVRGRAAGTVRAQSAAIYAKAGVDGRTQFLSLFMEELLADPE</sequence>
<organism evidence="3 4">
    <name type="scientific">Ruegeria marisflavi</name>
    <dbReference type="NCBI Taxonomy" id="2984152"/>
    <lineage>
        <taxon>Bacteria</taxon>
        <taxon>Pseudomonadati</taxon>
        <taxon>Pseudomonadota</taxon>
        <taxon>Alphaproteobacteria</taxon>
        <taxon>Rhodobacterales</taxon>
        <taxon>Roseobacteraceae</taxon>
        <taxon>Ruegeria</taxon>
    </lineage>
</organism>
<keyword evidence="1" id="KW-0812">Transmembrane</keyword>
<keyword evidence="1" id="KW-1133">Transmembrane helix</keyword>
<dbReference type="Proteomes" id="UP001321014">
    <property type="component" value="Unassembled WGS sequence"/>
</dbReference>
<evidence type="ECO:0000259" key="2">
    <source>
        <dbReference type="SMART" id="SM00421"/>
    </source>
</evidence>
<evidence type="ECO:0000313" key="4">
    <source>
        <dbReference type="Proteomes" id="UP001321014"/>
    </source>
</evidence>
<dbReference type="Gene3D" id="1.10.10.10">
    <property type="entry name" value="Winged helix-like DNA-binding domain superfamily/Winged helix DNA-binding domain"/>
    <property type="match status" value="1"/>
</dbReference>